<evidence type="ECO:0000259" key="5">
    <source>
        <dbReference type="Pfam" id="PF17210"/>
    </source>
</evidence>
<dbReference type="InterPro" id="IPR045474">
    <property type="entry name" value="GEVED"/>
</dbReference>
<reference evidence="7" key="1">
    <citation type="submission" date="2019-11" db="EMBL/GenBank/DDBJ databases">
        <title>Comparative genomics of photobacteria reveal adaptation to distinct habitats.</title>
        <authorList>
            <person name="Fuertes-Perez S."/>
            <person name="Hilgarth M."/>
            <person name="Vogel R.F."/>
        </authorList>
    </citation>
    <scope>NUCLEOTIDE SEQUENCE</scope>
    <source>
        <strain evidence="7">TMW2.2145</strain>
    </source>
</reference>
<evidence type="ECO:0000256" key="3">
    <source>
        <dbReference type="ARBA" id="ARBA00022729"/>
    </source>
</evidence>
<feature type="domain" description="GEVED" evidence="6">
    <location>
        <begin position="1538"/>
        <end position="1620"/>
    </location>
</feature>
<comment type="subcellular location">
    <subcellularLocation>
        <location evidence="1">Secreted</location>
    </subcellularLocation>
</comment>
<evidence type="ECO:0000313" key="8">
    <source>
        <dbReference type="Proteomes" id="UP000813876"/>
    </source>
</evidence>
<dbReference type="InterPro" id="IPR013783">
    <property type="entry name" value="Ig-like_fold"/>
</dbReference>
<dbReference type="Pfam" id="PF20009">
    <property type="entry name" value="GEVED"/>
    <property type="match status" value="5"/>
</dbReference>
<dbReference type="GO" id="GO:0005576">
    <property type="term" value="C:extracellular region"/>
    <property type="evidence" value="ECO:0007669"/>
    <property type="project" value="UniProtKB-SubCell"/>
</dbReference>
<sequence length="2478" mass="265391">MYIKMKNLIFIIMILLLVIIPFRVAATVYLNVNPNQVNGIASSITALNVGQTSTLLNSNVTVQHTDDTQGNIHHLMRCGNNGLSFANGYVVNLGNPDYRIQLFLDNQWKQHCNTGSTAPNFYGPYYDSNQSKNVSVRLVLQRFQDTGSTANLTLPDYMTFCFANAEDGQNSSDCWYTNTNDQYYRWRTTSGSRTVTIIPNDQFDYGDAPDDGTNSTFHTLAANNGAMHDFTDSNAIYIGTIAPDHDSGTFQDINSSQDNINGTNDEDAVGVLNFDSSNSIFTVNISCNDNVSGTDLGAIVHGWIDFNSNNQFEVDEYTFRECVDTDPANEGSALLRWIDINNVQDGQSYLRLRITNQALPTDDLSTTWDERATGMVVGGEIEDHLITFSQASDFSDAPNSYSTLKASGGAEHGLGSNRYTIMLGNKSPDADSDGFSDGVEDFPNTATDDDMTDTSGIASGNDEDGVTGMPGFFLDSTQYSVDVICNDHDGINDVGAKVYGWVDFDNNGTFDVANNEFAEADCHDIDASSAGNATLSFSGFTVTNNTNTTFARLRITTQQLTAADFNGFSADGEVEDYSVIVGFRISGKVFTDGGTDTSLGNSLAFYNGILNGAEAGISNVAVTLYDETTNTCQSTITDNNGDYSLAALNGHSYTIYETANEVIPAPMVCPPQIGTVNADGLLENNTIADPATYTSSSSNVIDLGVVNNNSNNNNFADIVAPGFSACDADGYLTMRTPADLFAVDLFTGDTEELQSDVTGSPFNDGGLQVGYFIQNNHIIGDIGVTDEKLLALIDGNRQMHLLPITLTGSNININFNNATISNEGILYLTGGSTGYILKIDVNPASETYLTEVGRPSISAFSTADFAINPVDGNIYGLRTNGQIARFNPINGARSNSRTVNKVIANGVTRNYNTNHFTSGYGAIYFDQAGNMYAVNNGKYTPPSSSIFGPVLQIPIGDGSATTYTGTIVSDLGFTMTTNDGARCRYAPLGLDFGDAPDSYFTSNSVAGPFHVTRQNSVWLGDKKPDNDVDGVPSVNADSDDLGGTTPNDEDAFANQVRVFINNGMGSLTVPITNNSSEDATLYVWVDFNQSTEFDANERTSIVIPASQTTGTATVNWAGLTTVMTGDTYMRLRICTNSAVASCNTPVGIASNGEVEDHLAKVIEGVFPNTTCDGLYQTDSQASTSINFRNITTTSLPFIATDIITNTTGFDHLNAIAFDRVGGVFYGVYIDNVNLLHVVMFDKQGNIVDIGAPTANADFNIINVQTGAVTTVIEGLPITVSPTLMGELGTISNDGQYLYIGHPSSGQILAVNTNTFKVDAVNLLLPDIGMTSGGGLNLPFDNDWLMDADSGNIVTTEVSARTLYSINPQSGAISATAIDFGTTPPDAKTYGMAQGEGYLIYFIIDGDYDSDLNGSLDASGKALYQLNLKSKKVLLMGSITGGESSFSDAAGCLLHARDFGDAAITYGEVSHYYFDGNDNGVVDYQLGSQWDSEFFAFTSNDARDDNLYTLIDEDGVVTADFLEAGSNDLMVTASQVGVINIWLDYQNGGTFDVSEQLATNVAISAGSNTVSINLDATAMGSYNGLTTLRVRFCAAIGQCDQFNDTVQGHIAANGEVEDYQVWTTAIPLITESCDSATLSHGSESSFSLAAIQSAVQPFATTILQQPVVISGLPSINSVNALGIHPTNYQIYGVVMDTSSPDRNIHLFVTDQSGTDIIDLGTIVSSQNQILTHATVGTVSFIKNQLLTRNVGALNIQSASRGAIDPSGEYLYLHHAEWHQLIKVHLRDRIFTIVEMDIAVNGMGGDFAFAADGYLYNPDITTSTLYKMNVTTGSVVATSLNWNGISPPTNNGGTGAVFMDTGIFMYAISNNGTHDLDRDGTPEYDGSTMYRLNTLTADIVPVAAMANDYPSSLDGTGCFDSADYGDSTYVNDGLAGHRFYDNDADGVADYRLGTLFDVDLTQPQTQTALGDDLLDIDDEDGVDMPASIVVNSIVNVDVTVSNQASGSLKLNAWVDMNGNGSYHETGEQVVNEVDVVDGVNAIQLILPAAFTQGYNGNTTIRFRLCAQANQCNAPDDTQLGMLAPNGEVEDYPFELINQIVIKGFVFNDNAAGGATAHDGVMALTEAGLASFTIEAIYQGAAITGYNSGDLVARTRSRGDGSYEILLPVEVATQPVIIQVIGQAAWIDISESDLTAISQASSSSVTDNQIAVTANAGDNVEYLNFGKVKPPILEADNFTEVEPNKFVFLRHQLKTFTSGNITLEVNNTTISPPNTGWSIQLYRDNNCNGSIDSGDNAIVAPIATTAVTTFCVLSKVFVPNNASLNAVVNYDVKATMIFEDNAGVGHGVTRIVTDTDTVKVTFAGAGELKLTKTVNNLTQATGKTTQNNAKPNDVLRYEVYFENVGTGDISDVSIFDDTPAYTSLDQILDCANYTYPSTLNCNVVTEHGSNIIGYQGQIRIEFDGVLQPTESGLIYYQVRIE</sequence>
<feature type="domain" description="GEVED" evidence="6">
    <location>
        <begin position="300"/>
        <end position="387"/>
    </location>
</feature>
<evidence type="ECO:0000313" key="7">
    <source>
        <dbReference type="EMBL" id="MCF2301883.1"/>
    </source>
</evidence>
<dbReference type="SUPFAM" id="SSF49478">
    <property type="entry name" value="Cna protein B-type domain"/>
    <property type="match status" value="1"/>
</dbReference>
<organism evidence="7 8">
    <name type="scientific">Photobacterium phosphoreum</name>
    <dbReference type="NCBI Taxonomy" id="659"/>
    <lineage>
        <taxon>Bacteria</taxon>
        <taxon>Pseudomonadati</taxon>
        <taxon>Pseudomonadota</taxon>
        <taxon>Gammaproteobacteria</taxon>
        <taxon>Vibrionales</taxon>
        <taxon>Vibrionaceae</taxon>
        <taxon>Photobacterium</taxon>
    </lineage>
</organism>
<evidence type="ECO:0000256" key="2">
    <source>
        <dbReference type="ARBA" id="ARBA00022525"/>
    </source>
</evidence>
<evidence type="ECO:0000256" key="1">
    <source>
        <dbReference type="ARBA" id="ARBA00004613"/>
    </source>
</evidence>
<dbReference type="InterPro" id="IPR033764">
    <property type="entry name" value="Sdr_B"/>
</dbReference>
<dbReference type="SUPFAM" id="SSF63825">
    <property type="entry name" value="YWTD domain"/>
    <property type="match status" value="3"/>
</dbReference>
<protein>
    <recommendedName>
        <fullName evidence="9">SD-repeat containing protein B domain-containing protein</fullName>
    </recommendedName>
</protein>
<feature type="domain" description="SD-repeat containing protein B" evidence="5">
    <location>
        <begin position="607"/>
        <end position="659"/>
    </location>
</feature>
<evidence type="ECO:0008006" key="9">
    <source>
        <dbReference type="Google" id="ProtNLM"/>
    </source>
</evidence>
<gene>
    <name evidence="7" type="ORF">GLP33_09055</name>
</gene>
<comment type="caution">
    <text evidence="7">The sequence shown here is derived from an EMBL/GenBank/DDBJ whole genome shotgun (WGS) entry which is preliminary data.</text>
</comment>
<accession>A0AAW4ZU15</accession>
<dbReference type="Gene3D" id="2.60.40.10">
    <property type="entry name" value="Immunoglobulins"/>
    <property type="match status" value="1"/>
</dbReference>
<feature type="domain" description="GEVED" evidence="6">
    <location>
        <begin position="498"/>
        <end position="579"/>
    </location>
</feature>
<name>A0AAW4ZU15_PHOPO</name>
<evidence type="ECO:0000256" key="4">
    <source>
        <dbReference type="SAM" id="MobiDB-lite"/>
    </source>
</evidence>
<feature type="domain" description="GEVED" evidence="6">
    <location>
        <begin position="1081"/>
        <end position="1158"/>
    </location>
</feature>
<proteinExistence type="predicted"/>
<keyword evidence="2" id="KW-0964">Secreted</keyword>
<feature type="region of interest" description="Disordered" evidence="4">
    <location>
        <begin position="1018"/>
        <end position="1046"/>
    </location>
</feature>
<evidence type="ECO:0000259" key="6">
    <source>
        <dbReference type="Pfam" id="PF20009"/>
    </source>
</evidence>
<feature type="domain" description="GEVED" evidence="6">
    <location>
        <begin position="2008"/>
        <end position="2090"/>
    </location>
</feature>
<keyword evidence="3" id="KW-0732">Signal</keyword>
<dbReference type="Pfam" id="PF17210">
    <property type="entry name" value="SdrD_B"/>
    <property type="match status" value="1"/>
</dbReference>
<dbReference type="EMBL" id="WMCP01000008">
    <property type="protein sequence ID" value="MCF2301883.1"/>
    <property type="molecule type" value="Genomic_DNA"/>
</dbReference>
<dbReference type="Proteomes" id="UP000813876">
    <property type="component" value="Unassembled WGS sequence"/>
</dbReference>